<dbReference type="EMBL" id="CP116221">
    <property type="protein sequence ID" value="WCO00563.1"/>
    <property type="molecule type" value="Genomic_DNA"/>
</dbReference>
<reference evidence="1 2" key="1">
    <citation type="submission" date="2023-01" db="EMBL/GenBank/DDBJ databases">
        <title>Psychroserpens ponticola sp. nov., isolated from seawater.</title>
        <authorList>
            <person name="Kristyanto S."/>
            <person name="Jung J."/>
            <person name="Kim J.M."/>
            <person name="Jeon C.O."/>
        </authorList>
    </citation>
    <scope>NUCLEOTIDE SEQUENCE [LARGE SCALE GENOMIC DNA]</scope>
    <source>
        <strain evidence="1 2">MSW6</strain>
    </source>
</reference>
<protein>
    <recommendedName>
        <fullName evidence="3">DUF4238 domain-containing protein</fullName>
    </recommendedName>
</protein>
<proteinExistence type="predicted"/>
<sequence>MTDISATLIENTSKNYIFYIPSTMYAMVENSEFKGIIPKDEYDTIVFYEDKTKIRTSNLGKIILFKVLNKKDDLKNNLLSLLEAKTTLNKAVFDIILNDYQEHLKCHLHITSWMYNHINKFFHDIDETLANAFKFQAQNFAAHSLQIDQHFQLKNEDRHFDTIDVIKNLESTFSTSEVKNNIFKNKNSSKKETLTPLQKSKASIKDEDIDLFLLQTVFNVEL</sequence>
<evidence type="ECO:0000313" key="1">
    <source>
        <dbReference type="EMBL" id="WCO00563.1"/>
    </source>
</evidence>
<dbReference type="Proteomes" id="UP001202717">
    <property type="component" value="Chromosome"/>
</dbReference>
<name>A0ABY7RTW2_9FLAO</name>
<evidence type="ECO:0000313" key="2">
    <source>
        <dbReference type="Proteomes" id="UP001202717"/>
    </source>
</evidence>
<evidence type="ECO:0008006" key="3">
    <source>
        <dbReference type="Google" id="ProtNLM"/>
    </source>
</evidence>
<gene>
    <name evidence="1" type="ORF">MUN68_010835</name>
</gene>
<dbReference type="RefSeq" id="WP_249996514.1">
    <property type="nucleotide sequence ID" value="NZ_CP116221.1"/>
</dbReference>
<keyword evidence="2" id="KW-1185">Reference proteome</keyword>
<accession>A0ABY7RTW2</accession>
<organism evidence="1 2">
    <name type="scientific">Psychroserpens ponticola</name>
    <dbReference type="NCBI Taxonomy" id="2932268"/>
    <lineage>
        <taxon>Bacteria</taxon>
        <taxon>Pseudomonadati</taxon>
        <taxon>Bacteroidota</taxon>
        <taxon>Flavobacteriia</taxon>
        <taxon>Flavobacteriales</taxon>
        <taxon>Flavobacteriaceae</taxon>
        <taxon>Psychroserpens</taxon>
    </lineage>
</organism>